<dbReference type="EMBL" id="ASRX01000106">
    <property type="protein sequence ID" value="EYF00544.1"/>
    <property type="molecule type" value="Genomic_DNA"/>
</dbReference>
<evidence type="ECO:0000313" key="1">
    <source>
        <dbReference type="EMBL" id="EYF00544.1"/>
    </source>
</evidence>
<dbReference type="STRING" id="1192034.CAP_0473"/>
<comment type="caution">
    <text evidence="1">The sequence shown here is derived from an EMBL/GenBank/DDBJ whole genome shotgun (WGS) entry which is preliminary data.</text>
</comment>
<organism evidence="1 2">
    <name type="scientific">Chondromyces apiculatus DSM 436</name>
    <dbReference type="NCBI Taxonomy" id="1192034"/>
    <lineage>
        <taxon>Bacteria</taxon>
        <taxon>Pseudomonadati</taxon>
        <taxon>Myxococcota</taxon>
        <taxon>Polyangia</taxon>
        <taxon>Polyangiales</taxon>
        <taxon>Polyangiaceae</taxon>
        <taxon>Chondromyces</taxon>
    </lineage>
</organism>
<name>A0A017SUD1_9BACT</name>
<sequence>MLPMHDRWPDRPVVVIHRLVKESRRDIVGARPLQGQRRGILGC</sequence>
<protein>
    <submittedName>
        <fullName evidence="1">Uncharacterized protein</fullName>
    </submittedName>
</protein>
<dbReference type="AlphaFoldDB" id="A0A017SUD1"/>
<gene>
    <name evidence="1" type="ORF">CAP_0473</name>
</gene>
<reference evidence="1 2" key="1">
    <citation type="submission" date="2013-05" db="EMBL/GenBank/DDBJ databases">
        <title>Genome assembly of Chondromyces apiculatus DSM 436.</title>
        <authorList>
            <person name="Sharma G."/>
            <person name="Khatri I."/>
            <person name="Kaur C."/>
            <person name="Mayilraj S."/>
            <person name="Subramanian S."/>
        </authorList>
    </citation>
    <scope>NUCLEOTIDE SEQUENCE [LARGE SCALE GENOMIC DNA]</scope>
    <source>
        <strain evidence="1 2">DSM 436</strain>
    </source>
</reference>
<evidence type="ECO:0000313" key="2">
    <source>
        <dbReference type="Proteomes" id="UP000019678"/>
    </source>
</evidence>
<proteinExistence type="predicted"/>
<dbReference type="Proteomes" id="UP000019678">
    <property type="component" value="Unassembled WGS sequence"/>
</dbReference>
<keyword evidence="2" id="KW-1185">Reference proteome</keyword>
<accession>A0A017SUD1</accession>